<keyword evidence="2" id="KW-1185">Reference proteome</keyword>
<evidence type="ECO:0000313" key="2">
    <source>
        <dbReference type="Proteomes" id="UP001553715"/>
    </source>
</evidence>
<reference evidence="1 2" key="1">
    <citation type="submission" date="2024-06" db="EMBL/GenBank/DDBJ databases">
        <title>The Natural Products Discovery Center: Release of the First 8490 Sequenced Strains for Exploring Actinobacteria Biosynthetic Diversity.</title>
        <authorList>
            <person name="Kalkreuter E."/>
            <person name="Kautsar S.A."/>
            <person name="Yang D."/>
            <person name="Bader C.D."/>
            <person name="Teijaro C.N."/>
            <person name="Fluegel L."/>
            <person name="Davis C.M."/>
            <person name="Simpson J.R."/>
            <person name="Lauterbach L."/>
            <person name="Steele A.D."/>
            <person name="Gui C."/>
            <person name="Meng S."/>
            <person name="Li G."/>
            <person name="Viehrig K."/>
            <person name="Ye F."/>
            <person name="Su P."/>
            <person name="Kiefer A.F."/>
            <person name="Nichols A."/>
            <person name="Cepeda A.J."/>
            <person name="Yan W."/>
            <person name="Fan B."/>
            <person name="Jiang Y."/>
            <person name="Adhikari A."/>
            <person name="Zheng C.-J."/>
            <person name="Schuster L."/>
            <person name="Cowan T.M."/>
            <person name="Smanski M.J."/>
            <person name="Chevrette M.G."/>
            <person name="De Carvalho L.P.S."/>
            <person name="Shen B."/>
        </authorList>
    </citation>
    <scope>NUCLEOTIDE SEQUENCE [LARGE SCALE GENOMIC DNA]</scope>
    <source>
        <strain evidence="1 2">NPDC077434</strain>
    </source>
</reference>
<comment type="caution">
    <text evidence="1">The sequence shown here is derived from an EMBL/GenBank/DDBJ whole genome shotgun (WGS) entry which is preliminary data.</text>
</comment>
<dbReference type="EMBL" id="JBFBMH010000039">
    <property type="protein sequence ID" value="MEW1976643.1"/>
    <property type="molecule type" value="Genomic_DNA"/>
</dbReference>
<dbReference type="Proteomes" id="UP001553715">
    <property type="component" value="Unassembled WGS sequence"/>
</dbReference>
<accession>A0ABV3LL66</accession>
<sequence length="128" mass="14439">MTEATIAMPDKVPLGQRPELLGIWEIELTLAGYDRVWAYRSEVWALAGGDHVAIISFGDEGMPLTVIADVIAKIDARWNPAFELPAIVVDWYPRRTQRNARFSLWHRTGGAEDFDKTEWSGRGLVLPM</sequence>
<gene>
    <name evidence="1" type="ORF">AB0301_16435</name>
</gene>
<evidence type="ECO:0000313" key="1">
    <source>
        <dbReference type="EMBL" id="MEW1976643.1"/>
    </source>
</evidence>
<dbReference type="RefSeq" id="WP_366233482.1">
    <property type="nucleotide sequence ID" value="NZ_JBFBMH010000039.1"/>
</dbReference>
<proteinExistence type="predicted"/>
<organism evidence="1 2">
    <name type="scientific">Microbacterium profundi</name>
    <dbReference type="NCBI Taxonomy" id="450380"/>
    <lineage>
        <taxon>Bacteria</taxon>
        <taxon>Bacillati</taxon>
        <taxon>Actinomycetota</taxon>
        <taxon>Actinomycetes</taxon>
        <taxon>Micrococcales</taxon>
        <taxon>Microbacteriaceae</taxon>
        <taxon>Microbacterium</taxon>
    </lineage>
</organism>
<name>A0ABV3LL66_9MICO</name>
<protein>
    <submittedName>
        <fullName evidence="1">Uncharacterized protein</fullName>
    </submittedName>
</protein>